<dbReference type="InterPro" id="IPR016032">
    <property type="entry name" value="Sig_transdc_resp-reg_C-effctor"/>
</dbReference>
<organism evidence="3 4">
    <name type="scientific">Saccharothrix espanaensis (strain ATCC 51144 / DSM 44229 / JCM 9112 / NBRC 15066 / NRRL 15764)</name>
    <dbReference type="NCBI Taxonomy" id="1179773"/>
    <lineage>
        <taxon>Bacteria</taxon>
        <taxon>Bacillati</taxon>
        <taxon>Actinomycetota</taxon>
        <taxon>Actinomycetes</taxon>
        <taxon>Pseudonocardiales</taxon>
        <taxon>Pseudonocardiaceae</taxon>
        <taxon>Saccharothrix</taxon>
    </lineage>
</organism>
<dbReference type="HOGENOM" id="CLU_056943_1_0_11"/>
<dbReference type="KEGG" id="sesp:BN6_61400"/>
<dbReference type="InterPro" id="IPR002831">
    <property type="entry name" value="Tscrpt_reg_TrmB_N"/>
</dbReference>
<dbReference type="eggNOG" id="COG2197">
    <property type="taxonomic scope" value="Bacteria"/>
</dbReference>
<proteinExistence type="predicted"/>
<keyword evidence="4" id="KW-1185">Reference proteome</keyword>
<dbReference type="Gene3D" id="1.10.10.10">
    <property type="entry name" value="Winged helix-like DNA-binding domain superfamily/Winged helix DNA-binding domain"/>
    <property type="match status" value="2"/>
</dbReference>
<protein>
    <recommendedName>
        <fullName evidence="2">HTH luxR-type domain-containing protein</fullName>
    </recommendedName>
</protein>
<dbReference type="InterPro" id="IPR036390">
    <property type="entry name" value="WH_DNA-bd_sf"/>
</dbReference>
<dbReference type="PANTHER" id="PTHR34293">
    <property type="entry name" value="HTH-TYPE TRANSCRIPTIONAL REGULATOR TRMBL2"/>
    <property type="match status" value="1"/>
</dbReference>
<dbReference type="GO" id="GO:0003677">
    <property type="term" value="F:DNA binding"/>
    <property type="evidence" value="ECO:0007669"/>
    <property type="project" value="InterPro"/>
</dbReference>
<feature type="region of interest" description="Disordered" evidence="1">
    <location>
        <begin position="1"/>
        <end position="20"/>
    </location>
</feature>
<evidence type="ECO:0000256" key="1">
    <source>
        <dbReference type="SAM" id="MobiDB-lite"/>
    </source>
</evidence>
<dbReference type="InterPro" id="IPR000792">
    <property type="entry name" value="Tscrpt_reg_LuxR_C"/>
</dbReference>
<reference evidence="3 4" key="1">
    <citation type="journal article" date="2012" name="BMC Genomics">
        <title>Complete genome sequence of Saccharothrix espanaensis DSM 44229T and comparison to the other completely sequenced Pseudonocardiaceae.</title>
        <authorList>
            <person name="Strobel T."/>
            <person name="Al-Dilaimi A."/>
            <person name="Blom J."/>
            <person name="Gessner A."/>
            <person name="Kalinowski J."/>
            <person name="Luzhetska M."/>
            <person name="Puhler A."/>
            <person name="Szczepanowski R."/>
            <person name="Bechthold A."/>
            <person name="Ruckert C."/>
        </authorList>
    </citation>
    <scope>NUCLEOTIDE SEQUENCE [LARGE SCALE GENOMIC DNA]</scope>
    <source>
        <strain evidence="4">ATCC 51144 / DSM 44229 / JCM 9112 / NBRC 15066 / NRRL 15764</strain>
    </source>
</reference>
<dbReference type="PATRIC" id="fig|1179773.3.peg.6185"/>
<name>K0K772_SACES</name>
<dbReference type="Pfam" id="PF01978">
    <property type="entry name" value="TrmB"/>
    <property type="match status" value="1"/>
</dbReference>
<dbReference type="BioCyc" id="SESP1179773:BN6_RS29550-MONOMER"/>
<accession>K0K772</accession>
<evidence type="ECO:0000259" key="2">
    <source>
        <dbReference type="SMART" id="SM00421"/>
    </source>
</evidence>
<dbReference type="PANTHER" id="PTHR34293:SF1">
    <property type="entry name" value="HTH-TYPE TRANSCRIPTIONAL REGULATOR TRMBL2"/>
    <property type="match status" value="1"/>
</dbReference>
<dbReference type="Proteomes" id="UP000006281">
    <property type="component" value="Chromosome"/>
</dbReference>
<dbReference type="eggNOG" id="COG1378">
    <property type="taxonomic scope" value="Bacteria"/>
</dbReference>
<dbReference type="STRING" id="1179773.BN6_61400"/>
<dbReference type="SUPFAM" id="SSF46785">
    <property type="entry name" value="Winged helix' DNA-binding domain"/>
    <property type="match status" value="1"/>
</dbReference>
<dbReference type="EMBL" id="HE804045">
    <property type="protein sequence ID" value="CCH33392.1"/>
    <property type="molecule type" value="Genomic_DNA"/>
</dbReference>
<dbReference type="GO" id="GO:0006355">
    <property type="term" value="P:regulation of DNA-templated transcription"/>
    <property type="evidence" value="ECO:0007669"/>
    <property type="project" value="InterPro"/>
</dbReference>
<gene>
    <name evidence="3" type="ordered locus">BN6_61400</name>
</gene>
<dbReference type="SMART" id="SM00421">
    <property type="entry name" value="HTH_LUXR"/>
    <property type="match status" value="1"/>
</dbReference>
<evidence type="ECO:0000313" key="4">
    <source>
        <dbReference type="Proteomes" id="UP000006281"/>
    </source>
</evidence>
<sequence>MASAERSTPRPCRVTDGGGPCGAGEAAAVPALPAWAPTRRRSVVTEDDLRPVDLDVYRALVDRPGTAADLGDRLGLRPPRVGAVLRRLLGLELVTRLPGRPSRFAAVTPEVAFGGLLVRKQKELEKVRLLRAEFQERHLRAVRGTDPAALLEVVRGSDEISRRAGQVMRSARREVRFVDKPPYAQPPTVLHPVERELLDRGVRFRGVYDRAALELHSLDDDLEAGLALGEEARVVPDAPLKMILVDAHLGLIPLDSAAPELGTALVVRPCTLLDALGALFESLWRQALPLAVHNHGSVSTQDARLLALLTTGMPDRSIAKQLGLSYRTFQRRLSDLMAALGAQTRFQAGLRAAAKGWVQLAPPD</sequence>
<dbReference type="InterPro" id="IPR036388">
    <property type="entry name" value="WH-like_DNA-bd_sf"/>
</dbReference>
<dbReference type="AlphaFoldDB" id="K0K772"/>
<dbReference type="InterPro" id="IPR051797">
    <property type="entry name" value="TrmB-like"/>
</dbReference>
<feature type="domain" description="HTH luxR-type" evidence="2">
    <location>
        <begin position="295"/>
        <end position="352"/>
    </location>
</feature>
<evidence type="ECO:0000313" key="3">
    <source>
        <dbReference type="EMBL" id="CCH33392.1"/>
    </source>
</evidence>
<dbReference type="SUPFAM" id="SSF46894">
    <property type="entry name" value="C-terminal effector domain of the bipartite response regulators"/>
    <property type="match status" value="1"/>
</dbReference>